<evidence type="ECO:0000313" key="10">
    <source>
        <dbReference type="Proteomes" id="UP000660708"/>
    </source>
</evidence>
<evidence type="ECO:0000256" key="3">
    <source>
        <dbReference type="ARBA" id="ARBA00022475"/>
    </source>
</evidence>
<evidence type="ECO:0000256" key="1">
    <source>
        <dbReference type="ARBA" id="ARBA00004651"/>
    </source>
</evidence>
<comment type="similarity">
    <text evidence="2">Belongs to the acyltransferase 3 family.</text>
</comment>
<sequence>MDRNVSLDILKLSMAFMVVGLHAGFLSEISALGSYLTVQGVFRIAVPVFLIINGFYFFPVLAKGRQTTWLKRVFILYAVWMLFYSYFWFSLPSFSLKDIIELIKNIIVGYHHLWYIAGMLGAALLLCALQRFSSTILVITIVATAALGILIQYLGNYHYFEGSRLDNFFNLNWFHRNALFFSYPFFCIGFLINKHRIHTKISLTSATTLSALGLAFLLLESYINYSQASMDEGFDNYFSLLILCPFVFITFTKIKVSGNSKNIALYSSAVYFIHSFFLSLLKMFTDVEATMLTALCIGLSLLASHFLIRVNKKLKFIL</sequence>
<evidence type="ECO:0000256" key="5">
    <source>
        <dbReference type="ARBA" id="ARBA00022989"/>
    </source>
</evidence>
<accession>A0A8I0N179</accession>
<dbReference type="Pfam" id="PF01757">
    <property type="entry name" value="Acyl_transf_3"/>
    <property type="match status" value="1"/>
</dbReference>
<keyword evidence="6 7" id="KW-0472">Membrane</keyword>
<feature type="transmembrane region" description="Helical" evidence="7">
    <location>
        <begin position="136"/>
        <end position="154"/>
    </location>
</feature>
<comment type="subcellular location">
    <subcellularLocation>
        <location evidence="1">Cell membrane</location>
        <topology evidence="1">Multi-pass membrane protein</topology>
    </subcellularLocation>
</comment>
<feature type="transmembrane region" description="Helical" evidence="7">
    <location>
        <begin position="204"/>
        <end position="225"/>
    </location>
</feature>
<evidence type="ECO:0000256" key="4">
    <source>
        <dbReference type="ARBA" id="ARBA00022692"/>
    </source>
</evidence>
<dbReference type="EMBL" id="AQHF01000034">
    <property type="protein sequence ID" value="MBE0349033.1"/>
    <property type="molecule type" value="Genomic_DNA"/>
</dbReference>
<dbReference type="GO" id="GO:0016413">
    <property type="term" value="F:O-acetyltransferase activity"/>
    <property type="evidence" value="ECO:0007669"/>
    <property type="project" value="TreeGrafter"/>
</dbReference>
<comment type="caution">
    <text evidence="9">The sequence shown here is derived from an EMBL/GenBank/DDBJ whole genome shotgun (WGS) entry which is preliminary data.</text>
</comment>
<dbReference type="PANTHER" id="PTHR40074">
    <property type="entry name" value="O-ACETYLTRANSFERASE WECH"/>
    <property type="match status" value="1"/>
</dbReference>
<name>A0A8I0N179_9GAMM</name>
<organism evidence="9 10">
    <name type="scientific">Pseudoalteromonas peptidolytica F12-50-A1</name>
    <dbReference type="NCBI Taxonomy" id="1315280"/>
    <lineage>
        <taxon>Bacteria</taxon>
        <taxon>Pseudomonadati</taxon>
        <taxon>Pseudomonadota</taxon>
        <taxon>Gammaproteobacteria</taxon>
        <taxon>Alteromonadales</taxon>
        <taxon>Pseudoalteromonadaceae</taxon>
        <taxon>Pseudoalteromonas</taxon>
    </lineage>
</organism>
<feature type="transmembrane region" description="Helical" evidence="7">
    <location>
        <begin position="237"/>
        <end position="256"/>
    </location>
</feature>
<keyword evidence="10" id="KW-1185">Reference proteome</keyword>
<gene>
    <name evidence="9" type="ORF">PPEP_b0930</name>
</gene>
<evidence type="ECO:0000259" key="8">
    <source>
        <dbReference type="Pfam" id="PF01757"/>
    </source>
</evidence>
<protein>
    <recommendedName>
        <fullName evidence="8">Acyltransferase 3 domain-containing protein</fullName>
    </recommendedName>
</protein>
<evidence type="ECO:0000256" key="2">
    <source>
        <dbReference type="ARBA" id="ARBA00007400"/>
    </source>
</evidence>
<keyword evidence="3" id="KW-1003">Cell membrane</keyword>
<feature type="transmembrane region" description="Helical" evidence="7">
    <location>
        <begin position="74"/>
        <end position="91"/>
    </location>
</feature>
<dbReference type="GO" id="GO:0009246">
    <property type="term" value="P:enterobacterial common antigen biosynthetic process"/>
    <property type="evidence" value="ECO:0007669"/>
    <property type="project" value="TreeGrafter"/>
</dbReference>
<feature type="transmembrane region" description="Helical" evidence="7">
    <location>
        <begin position="174"/>
        <end position="192"/>
    </location>
</feature>
<dbReference type="Proteomes" id="UP000660708">
    <property type="component" value="Unassembled WGS sequence"/>
</dbReference>
<proteinExistence type="inferred from homology"/>
<dbReference type="RefSeq" id="WP_147390961.1">
    <property type="nucleotide sequence ID" value="NZ_AQHF01000034.1"/>
</dbReference>
<dbReference type="PANTHER" id="PTHR40074:SF2">
    <property type="entry name" value="O-ACETYLTRANSFERASE WECH"/>
    <property type="match status" value="1"/>
</dbReference>
<dbReference type="GO" id="GO:0005886">
    <property type="term" value="C:plasma membrane"/>
    <property type="evidence" value="ECO:0007669"/>
    <property type="project" value="UniProtKB-SubCell"/>
</dbReference>
<reference evidence="9 10" key="1">
    <citation type="submission" date="2015-06" db="EMBL/GenBank/DDBJ databases">
        <title>Genome sequence of Pseudoalteromonas peptidolytica.</title>
        <authorList>
            <person name="Xie B.-B."/>
            <person name="Rong J.-C."/>
            <person name="Qin Q.-L."/>
            <person name="Zhang Y.-Z."/>
        </authorList>
    </citation>
    <scope>NUCLEOTIDE SEQUENCE [LARGE SCALE GENOMIC DNA]</scope>
    <source>
        <strain evidence="9 10">F12-50-A1</strain>
    </source>
</reference>
<feature type="transmembrane region" description="Helical" evidence="7">
    <location>
        <begin position="111"/>
        <end position="129"/>
    </location>
</feature>
<feature type="transmembrane region" description="Helical" evidence="7">
    <location>
        <begin position="12"/>
        <end position="35"/>
    </location>
</feature>
<feature type="transmembrane region" description="Helical" evidence="7">
    <location>
        <begin position="290"/>
        <end position="308"/>
    </location>
</feature>
<keyword evidence="4 7" id="KW-0812">Transmembrane</keyword>
<feature type="transmembrane region" description="Helical" evidence="7">
    <location>
        <begin position="41"/>
        <end position="62"/>
    </location>
</feature>
<evidence type="ECO:0000256" key="7">
    <source>
        <dbReference type="SAM" id="Phobius"/>
    </source>
</evidence>
<keyword evidence="5 7" id="KW-1133">Transmembrane helix</keyword>
<evidence type="ECO:0000313" key="9">
    <source>
        <dbReference type="EMBL" id="MBE0349033.1"/>
    </source>
</evidence>
<evidence type="ECO:0000256" key="6">
    <source>
        <dbReference type="ARBA" id="ARBA00023136"/>
    </source>
</evidence>
<dbReference type="InterPro" id="IPR002656">
    <property type="entry name" value="Acyl_transf_3_dom"/>
</dbReference>
<dbReference type="AlphaFoldDB" id="A0A8I0N179"/>
<feature type="domain" description="Acyltransferase 3" evidence="8">
    <location>
        <begin position="5"/>
        <end position="303"/>
    </location>
</feature>
<feature type="transmembrane region" description="Helical" evidence="7">
    <location>
        <begin position="263"/>
        <end position="284"/>
    </location>
</feature>